<dbReference type="CDD" id="cd16380">
    <property type="entry name" value="YitT_C"/>
    <property type="match status" value="1"/>
</dbReference>
<comment type="subcellular location">
    <subcellularLocation>
        <location evidence="1">Cell membrane</location>
        <topology evidence="1">Multi-pass membrane protein</topology>
    </subcellularLocation>
</comment>
<comment type="caution">
    <text evidence="8">The sequence shown here is derived from an EMBL/GenBank/DDBJ whole genome shotgun (WGS) entry which is preliminary data.</text>
</comment>
<evidence type="ECO:0000256" key="6">
    <source>
        <dbReference type="SAM" id="Phobius"/>
    </source>
</evidence>
<feature type="transmembrane region" description="Helical" evidence="6">
    <location>
        <begin position="61"/>
        <end position="91"/>
    </location>
</feature>
<evidence type="ECO:0000259" key="7">
    <source>
        <dbReference type="Pfam" id="PF10035"/>
    </source>
</evidence>
<dbReference type="InterPro" id="IPR003740">
    <property type="entry name" value="YitT"/>
</dbReference>
<feature type="domain" description="DUF2179" evidence="7">
    <location>
        <begin position="225"/>
        <end position="279"/>
    </location>
</feature>
<evidence type="ECO:0000256" key="4">
    <source>
        <dbReference type="ARBA" id="ARBA00022989"/>
    </source>
</evidence>
<dbReference type="Pfam" id="PF10035">
    <property type="entry name" value="DUF2179"/>
    <property type="match status" value="1"/>
</dbReference>
<feature type="transmembrane region" description="Helical" evidence="6">
    <location>
        <begin position="111"/>
        <end position="133"/>
    </location>
</feature>
<dbReference type="InterPro" id="IPR019264">
    <property type="entry name" value="DUF2179"/>
</dbReference>
<dbReference type="Proteomes" id="UP000481852">
    <property type="component" value="Unassembled WGS sequence"/>
</dbReference>
<gene>
    <name evidence="8" type="ORF">FYJ35_07325</name>
</gene>
<reference evidence="8 9" key="1">
    <citation type="submission" date="2019-08" db="EMBL/GenBank/DDBJ databases">
        <title>In-depth cultivation of the pig gut microbiome towards novel bacterial diversity and tailored functional studies.</title>
        <authorList>
            <person name="Wylensek D."/>
            <person name="Hitch T.C.A."/>
            <person name="Clavel T."/>
        </authorList>
    </citation>
    <scope>NUCLEOTIDE SEQUENCE [LARGE SCALE GENOMIC DNA]</scope>
    <source>
        <strain evidence="8 9">Oil+RF-744-WCA-WT-11</strain>
    </source>
</reference>
<evidence type="ECO:0000256" key="3">
    <source>
        <dbReference type="ARBA" id="ARBA00022692"/>
    </source>
</evidence>
<protein>
    <submittedName>
        <fullName evidence="8">YitT family protein</fullName>
    </submittedName>
</protein>
<keyword evidence="3 6" id="KW-0812">Transmembrane</keyword>
<dbReference type="PANTHER" id="PTHR33545">
    <property type="entry name" value="UPF0750 MEMBRANE PROTEIN YITT-RELATED"/>
    <property type="match status" value="1"/>
</dbReference>
<dbReference type="PANTHER" id="PTHR33545:SF5">
    <property type="entry name" value="UPF0750 MEMBRANE PROTEIN YITT"/>
    <property type="match status" value="1"/>
</dbReference>
<name>A0A6L5X5U5_9FIRM</name>
<evidence type="ECO:0000313" key="8">
    <source>
        <dbReference type="EMBL" id="MSS14857.1"/>
    </source>
</evidence>
<organism evidence="8 9">
    <name type="scientific">Porcincola intestinalis</name>
    <dbReference type="NCBI Taxonomy" id="2606632"/>
    <lineage>
        <taxon>Bacteria</taxon>
        <taxon>Bacillati</taxon>
        <taxon>Bacillota</taxon>
        <taxon>Clostridia</taxon>
        <taxon>Lachnospirales</taxon>
        <taxon>Lachnospiraceae</taxon>
        <taxon>Porcincola</taxon>
    </lineage>
</organism>
<evidence type="ECO:0000256" key="2">
    <source>
        <dbReference type="ARBA" id="ARBA00022475"/>
    </source>
</evidence>
<evidence type="ECO:0000256" key="5">
    <source>
        <dbReference type="ARBA" id="ARBA00023136"/>
    </source>
</evidence>
<feature type="transmembrane region" description="Helical" evidence="6">
    <location>
        <begin position="9"/>
        <end position="27"/>
    </location>
</feature>
<dbReference type="Gene3D" id="3.30.70.120">
    <property type="match status" value="1"/>
</dbReference>
<dbReference type="EMBL" id="VULZ01000006">
    <property type="protein sequence ID" value="MSS14857.1"/>
    <property type="molecule type" value="Genomic_DNA"/>
</dbReference>
<feature type="transmembrane region" description="Helical" evidence="6">
    <location>
        <begin position="154"/>
        <end position="170"/>
    </location>
</feature>
<keyword evidence="4 6" id="KW-1133">Transmembrane helix</keyword>
<dbReference type="InterPro" id="IPR015867">
    <property type="entry name" value="N-reg_PII/ATP_PRibTrfase_C"/>
</dbReference>
<evidence type="ECO:0000256" key="1">
    <source>
        <dbReference type="ARBA" id="ARBA00004651"/>
    </source>
</evidence>
<dbReference type="GO" id="GO:0005886">
    <property type="term" value="C:plasma membrane"/>
    <property type="evidence" value="ECO:0007669"/>
    <property type="project" value="UniProtKB-SubCell"/>
</dbReference>
<accession>A0A6L5X5U5</accession>
<dbReference type="RefSeq" id="WP_154525104.1">
    <property type="nucleotide sequence ID" value="NZ_JAQYJL010000005.1"/>
</dbReference>
<dbReference type="Pfam" id="PF02588">
    <property type="entry name" value="YitT_membrane"/>
    <property type="match status" value="1"/>
</dbReference>
<sequence>MKHLTPKNLMLCLMGSLIYCIAFNTFIVPAHMYSSGFVGISQLVAGGLASVFHIRMNLQPIVYFCLDVPLFLIGLKILGKASIAFTFLIVLVETLFMNFIPIPDHMVLDNVFAMAVVGGCLEGIGTSITFRGFGSSGGTDLLGMMLTEKYRKLSVGRVNLAVNACVYLFAGLRYSLQTAVYSLVAEAFASIMIDRYHMQNNLVTVNVISEHNEAFIQFINVKLDRGATVIDAKGAWSGKPCKVVVAVLSEYELGLLEKEAETIDPAAFIFSNPRTSVFGEFEKRLSA</sequence>
<keyword evidence="2" id="KW-1003">Cell membrane</keyword>
<evidence type="ECO:0000313" key="9">
    <source>
        <dbReference type="Proteomes" id="UP000481852"/>
    </source>
</evidence>
<proteinExistence type="predicted"/>
<dbReference type="AlphaFoldDB" id="A0A6L5X5U5"/>
<feature type="transmembrane region" description="Helical" evidence="6">
    <location>
        <begin position="33"/>
        <end position="54"/>
    </location>
</feature>
<keyword evidence="5 6" id="KW-0472">Membrane</keyword>
<dbReference type="PIRSF" id="PIRSF006483">
    <property type="entry name" value="Membrane_protein_YitT"/>
    <property type="match status" value="1"/>
</dbReference>
<dbReference type="InterPro" id="IPR051461">
    <property type="entry name" value="UPF0750_membrane"/>
</dbReference>
<keyword evidence="9" id="KW-1185">Reference proteome</keyword>